<dbReference type="Proteomes" id="UP001189429">
    <property type="component" value="Unassembled WGS sequence"/>
</dbReference>
<protein>
    <submittedName>
        <fullName evidence="2">Uncharacterized protein</fullName>
    </submittedName>
</protein>
<comment type="caution">
    <text evidence="2">The sequence shown here is derived from an EMBL/GenBank/DDBJ whole genome shotgun (WGS) entry which is preliminary data.</text>
</comment>
<gene>
    <name evidence="2" type="ORF">PCOR1329_LOCUS59193</name>
</gene>
<feature type="compositionally biased region" description="Basic and acidic residues" evidence="1">
    <location>
        <begin position="12"/>
        <end position="22"/>
    </location>
</feature>
<feature type="region of interest" description="Disordered" evidence="1">
    <location>
        <begin position="390"/>
        <end position="409"/>
    </location>
</feature>
<organism evidence="2 3">
    <name type="scientific">Prorocentrum cordatum</name>
    <dbReference type="NCBI Taxonomy" id="2364126"/>
    <lineage>
        <taxon>Eukaryota</taxon>
        <taxon>Sar</taxon>
        <taxon>Alveolata</taxon>
        <taxon>Dinophyceae</taxon>
        <taxon>Prorocentrales</taxon>
        <taxon>Prorocentraceae</taxon>
        <taxon>Prorocentrum</taxon>
    </lineage>
</organism>
<reference evidence="2" key="1">
    <citation type="submission" date="2023-10" db="EMBL/GenBank/DDBJ databases">
        <authorList>
            <person name="Chen Y."/>
            <person name="Shah S."/>
            <person name="Dougan E. K."/>
            <person name="Thang M."/>
            <person name="Chan C."/>
        </authorList>
    </citation>
    <scope>NUCLEOTIDE SEQUENCE [LARGE SCALE GENOMIC DNA]</scope>
</reference>
<feature type="region of interest" description="Disordered" evidence="1">
    <location>
        <begin position="1"/>
        <end position="23"/>
    </location>
</feature>
<evidence type="ECO:0000313" key="3">
    <source>
        <dbReference type="Proteomes" id="UP001189429"/>
    </source>
</evidence>
<accession>A0ABN9VMN5</accession>
<name>A0ABN9VMN5_9DINO</name>
<evidence type="ECO:0000313" key="2">
    <source>
        <dbReference type="EMBL" id="CAK0874229.1"/>
    </source>
</evidence>
<evidence type="ECO:0000256" key="1">
    <source>
        <dbReference type="SAM" id="MobiDB-lite"/>
    </source>
</evidence>
<feature type="non-terminal residue" evidence="2">
    <location>
        <position position="437"/>
    </location>
</feature>
<dbReference type="EMBL" id="CAUYUJ010017373">
    <property type="protein sequence ID" value="CAK0874229.1"/>
    <property type="molecule type" value="Genomic_DNA"/>
</dbReference>
<keyword evidence="3" id="KW-1185">Reference proteome</keyword>
<feature type="region of interest" description="Disordered" evidence="1">
    <location>
        <begin position="417"/>
        <end position="437"/>
    </location>
</feature>
<proteinExistence type="predicted"/>
<sequence length="437" mass="47215">MQLPWLGAREPGQGHRSGDPGRRGFHWQPQDVAVLAPQAKIFLDSAEAELARTPQGEAQGWASEQYKLLQKLLKYLHATGEAEVRAWAQLGWGEARLRGLEARLRARAAATFGVVKFALARGGLRCLDLGLPPTIRADLLRPAFAEVACDAVWAKFVELSQASPSPGLLPRLLAELSGCAEAEAAMPPGGEARMGGARQEWSGARPWALGAALLPLVEREVEASAEALRRERPVRVAVLGGCCLTAALAARLGCEVTLVERGSLNRRLLEAVLEDNDLEVVVADRVPPDVDVLVWEGVDEDTLVEPGHLQLVRGHLQGCVGSGAPLPRLVPERLCINAAPIVPPGLAAALLLGGRRRYRVWRRVLGGRPRCRGGRARRRARGRLARLHAAAGAAARPPRRSAVAPGVPRARADLVRVGRRGRRGRLGGRRRPRLTER</sequence>